<organism evidence="3 4">
    <name type="scientific">Chishuiella changwenlii</name>
    <dbReference type="NCBI Taxonomy" id="1434701"/>
    <lineage>
        <taxon>Bacteria</taxon>
        <taxon>Pseudomonadati</taxon>
        <taxon>Bacteroidota</taxon>
        <taxon>Flavobacteriia</taxon>
        <taxon>Flavobacteriales</taxon>
        <taxon>Weeksellaceae</taxon>
        <taxon>Chishuiella</taxon>
    </lineage>
</organism>
<feature type="transmembrane region" description="Helical" evidence="1">
    <location>
        <begin position="191"/>
        <end position="211"/>
    </location>
</feature>
<feature type="transmembrane region" description="Helical" evidence="1">
    <location>
        <begin position="81"/>
        <end position="98"/>
    </location>
</feature>
<evidence type="ECO:0000256" key="1">
    <source>
        <dbReference type="SAM" id="Phobius"/>
    </source>
</evidence>
<dbReference type="STRING" id="1434701.SAMN05443634_10874"/>
<feature type="transmembrane region" description="Helical" evidence="1">
    <location>
        <begin position="326"/>
        <end position="349"/>
    </location>
</feature>
<protein>
    <recommendedName>
        <fullName evidence="6">Dolichyl-phosphate-mannose-protein mannosyltransferase</fullName>
    </recommendedName>
</protein>
<evidence type="ECO:0000313" key="2">
    <source>
        <dbReference type="EMBL" id="GGE92379.1"/>
    </source>
</evidence>
<reference evidence="5" key="4">
    <citation type="journal article" date="2019" name="Int. J. Syst. Evol. Microbiol.">
        <title>The Global Catalogue of Microorganisms (GCM) 10K type strain sequencing project: providing services to taxonomists for standard genome sequencing and annotation.</title>
        <authorList>
            <consortium name="The Broad Institute Genomics Platform"/>
            <consortium name="The Broad Institute Genome Sequencing Center for Infectious Disease"/>
            <person name="Wu L."/>
            <person name="Ma J."/>
        </authorList>
    </citation>
    <scope>NUCLEOTIDE SEQUENCE [LARGE SCALE GENOMIC DNA]</scope>
    <source>
        <strain evidence="5">CGMCC 1.12707</strain>
    </source>
</reference>
<proteinExistence type="predicted"/>
<keyword evidence="1" id="KW-1133">Transmembrane helix</keyword>
<feature type="transmembrane region" description="Helical" evidence="1">
    <location>
        <begin position="267"/>
        <end position="286"/>
    </location>
</feature>
<dbReference type="OrthoDB" id="1226162at2"/>
<gene>
    <name evidence="2" type="ORF">GCM10010984_07520</name>
    <name evidence="3" type="ORF">SAMN05443634_10874</name>
</gene>
<dbReference type="RefSeq" id="WP_072932648.1">
    <property type="nucleotide sequence ID" value="NZ_BMFL01000004.1"/>
</dbReference>
<dbReference type="Proteomes" id="UP000650994">
    <property type="component" value="Unassembled WGS sequence"/>
</dbReference>
<keyword evidence="5" id="KW-1185">Reference proteome</keyword>
<dbReference type="EMBL" id="BMFL01000004">
    <property type="protein sequence ID" value="GGE92379.1"/>
    <property type="molecule type" value="Genomic_DNA"/>
</dbReference>
<accession>A0A1M6ZW86</accession>
<sequence>MSKYISTELSCIVLLLTTSLFLFSSGKLPADDGFFYLQIAKNVVEGKGVHFNSLYETNGFHPLWELICIIIAYINPFSNDYLIFFVWISQLILFFLGIKSLKKYWNNQFLSIVPLTLLVILFCNLGTIYLSEAFLSFFCLSFFLNKVDELKLKPIYTGFLFSLIFLSRLDNVFILLFLGVYVCFIQQRFSIVYFLKVGLGFSILVLPYFTYNFIEFGSIVPVSGKIKSFFPHFQMGGFNNYAKILLVVSVIYLIGLLSIFKNRNHQLLLLLFTLGTISQLVYNGIFQSQIGQWYFVAQFMVLAFLFYDLFDFYFGKKHINKRVNNFTLLGCFIICLLVGVTKLLSGFTLTNFNVNQNSKLKFKSDIEYFVDDLKKILPSNSRIYIYDIPGKVAYYSNFDVIPADGLINNEQFSKDLNEDTFEDFLINQKIDYVIFPSDSKVNYPFTKFLAINTEIKNGKQIVEIKDPFQKKVIHKVDLSKYKEVFVTKNPLYTWQSYYDQVKVFQYLPQ</sequence>
<feature type="transmembrane region" description="Helical" evidence="1">
    <location>
        <begin position="110"/>
        <end position="143"/>
    </location>
</feature>
<dbReference type="EMBL" id="FRBH01000008">
    <property type="protein sequence ID" value="SHL34684.1"/>
    <property type="molecule type" value="Genomic_DNA"/>
</dbReference>
<evidence type="ECO:0000313" key="5">
    <source>
        <dbReference type="Proteomes" id="UP000650994"/>
    </source>
</evidence>
<dbReference type="Proteomes" id="UP000184120">
    <property type="component" value="Unassembled WGS sequence"/>
</dbReference>
<evidence type="ECO:0008006" key="6">
    <source>
        <dbReference type="Google" id="ProtNLM"/>
    </source>
</evidence>
<name>A0A1M6ZW86_9FLAO</name>
<reference evidence="2" key="1">
    <citation type="journal article" date="2014" name="Int. J. Syst. Evol. Microbiol.">
        <title>Complete genome of a new Firmicutes species belonging to the dominant human colonic microbiota ('Ruminococcus bicirculans') reveals two chromosomes and a selective capacity to utilize plant glucans.</title>
        <authorList>
            <consortium name="NISC Comparative Sequencing Program"/>
            <person name="Wegmann U."/>
            <person name="Louis P."/>
            <person name="Goesmann A."/>
            <person name="Henrissat B."/>
            <person name="Duncan S.H."/>
            <person name="Flint H.J."/>
        </authorList>
    </citation>
    <scope>NUCLEOTIDE SEQUENCE</scope>
    <source>
        <strain evidence="2">CGMCC 1.12707</strain>
    </source>
</reference>
<reference evidence="2" key="5">
    <citation type="submission" date="2024-05" db="EMBL/GenBank/DDBJ databases">
        <authorList>
            <person name="Sun Q."/>
            <person name="Zhou Y."/>
        </authorList>
    </citation>
    <scope>NUCLEOTIDE SEQUENCE</scope>
    <source>
        <strain evidence="2">CGMCC 1.12707</strain>
    </source>
</reference>
<keyword evidence="1" id="KW-0472">Membrane</keyword>
<evidence type="ECO:0000313" key="4">
    <source>
        <dbReference type="Proteomes" id="UP000184120"/>
    </source>
</evidence>
<reference evidence="3" key="3">
    <citation type="submission" date="2016-11" db="EMBL/GenBank/DDBJ databases">
        <authorList>
            <person name="Jaros S."/>
            <person name="Januszkiewicz K."/>
            <person name="Wedrychowicz H."/>
        </authorList>
    </citation>
    <scope>NUCLEOTIDE SEQUENCE [LARGE SCALE GENOMIC DNA]</scope>
    <source>
        <strain evidence="3">DSM 27989</strain>
    </source>
</reference>
<dbReference type="AlphaFoldDB" id="A0A1M6ZW86"/>
<keyword evidence="1" id="KW-0812">Transmembrane</keyword>
<feature type="transmembrane region" description="Helical" evidence="1">
    <location>
        <begin position="241"/>
        <end position="260"/>
    </location>
</feature>
<reference evidence="4" key="2">
    <citation type="submission" date="2016-11" db="EMBL/GenBank/DDBJ databases">
        <authorList>
            <person name="Varghese N."/>
            <person name="Submissions S."/>
        </authorList>
    </citation>
    <scope>NUCLEOTIDE SEQUENCE [LARGE SCALE GENOMIC DNA]</scope>
    <source>
        <strain evidence="4">DSM 27989</strain>
    </source>
</reference>
<feature type="transmembrane region" description="Helical" evidence="1">
    <location>
        <begin position="155"/>
        <end position="184"/>
    </location>
</feature>
<feature type="transmembrane region" description="Helical" evidence="1">
    <location>
        <begin position="292"/>
        <end position="314"/>
    </location>
</feature>
<evidence type="ECO:0000313" key="3">
    <source>
        <dbReference type="EMBL" id="SHL34684.1"/>
    </source>
</evidence>